<organism evidence="2 3">
    <name type="scientific">Actinomadura pelletieri DSM 43383</name>
    <dbReference type="NCBI Taxonomy" id="1120940"/>
    <lineage>
        <taxon>Bacteria</taxon>
        <taxon>Bacillati</taxon>
        <taxon>Actinomycetota</taxon>
        <taxon>Actinomycetes</taxon>
        <taxon>Streptosporangiales</taxon>
        <taxon>Thermomonosporaceae</taxon>
        <taxon>Actinomadura</taxon>
    </lineage>
</organism>
<reference evidence="2 3" key="1">
    <citation type="submission" date="2018-10" db="EMBL/GenBank/DDBJ databases">
        <title>Genomic Encyclopedia of Archaeal and Bacterial Type Strains, Phase II (KMG-II): from individual species to whole genera.</title>
        <authorList>
            <person name="Goeker M."/>
        </authorList>
    </citation>
    <scope>NUCLEOTIDE SEQUENCE [LARGE SCALE GENOMIC DNA]</scope>
    <source>
        <strain evidence="2 3">DSM 43383</strain>
    </source>
</reference>
<dbReference type="Proteomes" id="UP000274601">
    <property type="component" value="Unassembled WGS sequence"/>
</dbReference>
<name>A0A495QT20_9ACTN</name>
<evidence type="ECO:0000313" key="3">
    <source>
        <dbReference type="Proteomes" id="UP000274601"/>
    </source>
</evidence>
<keyword evidence="3" id="KW-1185">Reference proteome</keyword>
<evidence type="ECO:0000256" key="1">
    <source>
        <dbReference type="SAM" id="MobiDB-lite"/>
    </source>
</evidence>
<sequence length="81" mass="9054">MATKRRRIKVFFGCLMQEIGYVCGVLLGYPMPRTRKSGSGEGGTTRELAAPPSGHPERVSAEPLTAEEERLWRHINGQLRD</sequence>
<gene>
    <name evidence="2" type="ORF">BZB76_2021</name>
</gene>
<accession>A0A495QT20</accession>
<proteinExistence type="predicted"/>
<dbReference type="EMBL" id="RBWU01000002">
    <property type="protein sequence ID" value="RKS76664.1"/>
    <property type="molecule type" value="Genomic_DNA"/>
</dbReference>
<feature type="region of interest" description="Disordered" evidence="1">
    <location>
        <begin position="33"/>
        <end position="67"/>
    </location>
</feature>
<dbReference type="AlphaFoldDB" id="A0A495QT20"/>
<dbReference type="InterPro" id="IPR045701">
    <property type="entry name" value="DUF6059"/>
</dbReference>
<comment type="caution">
    <text evidence="2">The sequence shown here is derived from an EMBL/GenBank/DDBJ whole genome shotgun (WGS) entry which is preliminary data.</text>
</comment>
<dbReference type="Pfam" id="PF19534">
    <property type="entry name" value="DUF6059"/>
    <property type="match status" value="1"/>
</dbReference>
<protein>
    <submittedName>
        <fullName evidence="2">Uncharacterized protein</fullName>
    </submittedName>
</protein>
<evidence type="ECO:0000313" key="2">
    <source>
        <dbReference type="EMBL" id="RKS76664.1"/>
    </source>
</evidence>